<feature type="repeat" description="TPR" evidence="1">
    <location>
        <begin position="407"/>
        <end position="440"/>
    </location>
</feature>
<dbReference type="InterPro" id="IPR011990">
    <property type="entry name" value="TPR-like_helical_dom_sf"/>
</dbReference>
<dbReference type="RefSeq" id="WP_167298788.1">
    <property type="nucleotide sequence ID" value="NZ_JAASQV010000001.1"/>
</dbReference>
<dbReference type="PANTHER" id="PTHR12558:SF13">
    <property type="entry name" value="CELL DIVISION CYCLE PROTEIN 27 HOMOLOG"/>
    <property type="match status" value="1"/>
</dbReference>
<organism evidence="2 3">
    <name type="scientific">Sphingomonas leidyi</name>
    <dbReference type="NCBI Taxonomy" id="68569"/>
    <lineage>
        <taxon>Bacteria</taxon>
        <taxon>Pseudomonadati</taxon>
        <taxon>Pseudomonadota</taxon>
        <taxon>Alphaproteobacteria</taxon>
        <taxon>Sphingomonadales</taxon>
        <taxon>Sphingomonadaceae</taxon>
        <taxon>Sphingomonas</taxon>
    </lineage>
</organism>
<accession>A0A7X5UYA5</accession>
<evidence type="ECO:0000256" key="1">
    <source>
        <dbReference type="PROSITE-ProRule" id="PRU00339"/>
    </source>
</evidence>
<dbReference type="PROSITE" id="PS50005">
    <property type="entry name" value="TPR"/>
    <property type="match status" value="2"/>
</dbReference>
<keyword evidence="1" id="KW-0802">TPR repeat</keyword>
<dbReference type="InterPro" id="IPR019734">
    <property type="entry name" value="TPR_rpt"/>
</dbReference>
<evidence type="ECO:0000313" key="2">
    <source>
        <dbReference type="EMBL" id="NIJ64431.1"/>
    </source>
</evidence>
<name>A0A7X5UYA5_9SPHN</name>
<comment type="caution">
    <text evidence="2">The sequence shown here is derived from an EMBL/GenBank/DDBJ whole genome shotgun (WGS) entry which is preliminary data.</text>
</comment>
<dbReference type="Pfam" id="PF13432">
    <property type="entry name" value="TPR_16"/>
    <property type="match status" value="1"/>
</dbReference>
<keyword evidence="3" id="KW-1185">Reference proteome</keyword>
<feature type="repeat" description="TPR" evidence="1">
    <location>
        <begin position="338"/>
        <end position="371"/>
    </location>
</feature>
<dbReference type="Gene3D" id="1.25.40.10">
    <property type="entry name" value="Tetratricopeptide repeat domain"/>
    <property type="match status" value="1"/>
</dbReference>
<proteinExistence type="predicted"/>
<dbReference type="EMBL" id="JAASQV010000001">
    <property type="protein sequence ID" value="NIJ64431.1"/>
    <property type="molecule type" value="Genomic_DNA"/>
</dbReference>
<gene>
    <name evidence="2" type="ORF">FHR20_001362</name>
</gene>
<evidence type="ECO:0000313" key="3">
    <source>
        <dbReference type="Proteomes" id="UP000564677"/>
    </source>
</evidence>
<dbReference type="Pfam" id="PF14559">
    <property type="entry name" value="TPR_19"/>
    <property type="match status" value="1"/>
</dbReference>
<protein>
    <submittedName>
        <fullName evidence="2">Tetratricopeptide (TPR) repeat protein</fullName>
    </submittedName>
</protein>
<reference evidence="2 3" key="1">
    <citation type="submission" date="2020-03" db="EMBL/GenBank/DDBJ databases">
        <title>Genomic Encyclopedia of Type Strains, Phase IV (KMG-IV): sequencing the most valuable type-strain genomes for metagenomic binning, comparative biology and taxonomic classification.</title>
        <authorList>
            <person name="Goeker M."/>
        </authorList>
    </citation>
    <scope>NUCLEOTIDE SEQUENCE [LARGE SCALE GENOMIC DNA]</scope>
    <source>
        <strain evidence="2 3">DSM 4733</strain>
    </source>
</reference>
<dbReference type="PANTHER" id="PTHR12558">
    <property type="entry name" value="CELL DIVISION CYCLE 16,23,27"/>
    <property type="match status" value="1"/>
</dbReference>
<dbReference type="Proteomes" id="UP000564677">
    <property type="component" value="Unassembled WGS sequence"/>
</dbReference>
<sequence>MLAAAGYARTLAAVPDDPVLAMRAYRQGLAAGDFALATRAAAVLVKAGTAPPDTDLLAFAVALHGKDRLGAEKALERLARAQLDFMVPVLGAWLAVDRGQDPLPLLDTARGNPLASRFAGRNRALLLIASGKADQGLFALAAARGTEDASDRRIDAGIALLRTGKGDQAQFVLGDLAGASPAWRKREAKAGRPGAAFGAAHVFLSLASDLGSEDIAPLSILLARAALLLDPQEERARLRLADALSRSDATDLALATLAAIAADSPFARGAAAGRIAALRRAGRLPEALADARALAAPAGASAQEIRDYGELLFQVERYADAADAFARAIARTGGDGGWELHYLHGAALDRAGRWDAALPELQRAVQLAPEEPEALTWLGNAQVERGVDLPAAQALLERASKLKPDDPEITDSLGRAYYADGQLAKAVPLLEAAVRADPGGARANEHLGDAYWKLGRRVEARYAWRAAQVTADEGDVARLKAKLADGLTQ</sequence>
<dbReference type="SMART" id="SM00028">
    <property type="entry name" value="TPR"/>
    <property type="match status" value="4"/>
</dbReference>
<dbReference type="SUPFAM" id="SSF48452">
    <property type="entry name" value="TPR-like"/>
    <property type="match status" value="1"/>
</dbReference>
<dbReference type="AlphaFoldDB" id="A0A7X5UYA5"/>